<feature type="compositionally biased region" description="Basic and acidic residues" evidence="1">
    <location>
        <begin position="72"/>
        <end position="83"/>
    </location>
</feature>
<dbReference type="EnsemblMetazoa" id="CLYHEMT019480.2">
    <property type="protein sequence ID" value="CLYHEMP019480.2"/>
    <property type="gene ID" value="CLYHEMG019480"/>
</dbReference>
<dbReference type="AlphaFoldDB" id="A0A7M5X8L2"/>
<dbReference type="OrthoDB" id="10601447at2759"/>
<organism evidence="2 3">
    <name type="scientific">Clytia hemisphaerica</name>
    <dbReference type="NCBI Taxonomy" id="252671"/>
    <lineage>
        <taxon>Eukaryota</taxon>
        <taxon>Metazoa</taxon>
        <taxon>Cnidaria</taxon>
        <taxon>Hydrozoa</taxon>
        <taxon>Hydroidolina</taxon>
        <taxon>Leptothecata</taxon>
        <taxon>Obeliida</taxon>
        <taxon>Clytiidae</taxon>
        <taxon>Clytia</taxon>
    </lineage>
</organism>
<reference evidence="2" key="1">
    <citation type="submission" date="2021-01" db="UniProtKB">
        <authorList>
            <consortium name="EnsemblMetazoa"/>
        </authorList>
    </citation>
    <scope>IDENTIFICATION</scope>
</reference>
<protein>
    <submittedName>
        <fullName evidence="2">Uncharacterized protein</fullName>
    </submittedName>
</protein>
<accession>A0A7M5X8L2</accession>
<sequence length="189" mass="21501">MKEIKHKQNMYQNYLPYQMAATPYAQYYGGYQQYPYYASNYYQSQNQPDLSKRINIALKEAASKQNPGAPDKNIKEMSKKSETTSKNVDGNQSILQEVENDTHGFYDAIDNTKEALITKLKTGGLSIIESLEGNADKPGIGAKKNEIKGKKKKDKKTYEEDYKRALLSQGDLEQKLVSYFTDYICGNDC</sequence>
<evidence type="ECO:0000313" key="2">
    <source>
        <dbReference type="EnsemblMetazoa" id="CLYHEMP019480.2"/>
    </source>
</evidence>
<evidence type="ECO:0000313" key="3">
    <source>
        <dbReference type="Proteomes" id="UP000594262"/>
    </source>
</evidence>
<proteinExistence type="predicted"/>
<keyword evidence="3" id="KW-1185">Reference proteome</keyword>
<dbReference type="Proteomes" id="UP000594262">
    <property type="component" value="Unplaced"/>
</dbReference>
<feature type="region of interest" description="Disordered" evidence="1">
    <location>
        <begin position="61"/>
        <end position="93"/>
    </location>
</feature>
<evidence type="ECO:0000256" key="1">
    <source>
        <dbReference type="SAM" id="MobiDB-lite"/>
    </source>
</evidence>
<name>A0A7M5X8L2_9CNID</name>